<sequence>MASCSAAHAFGGLLVLKMGHAGYRWKDQEVYFPMIQDSGKTGDATGELRVGSRRWSCSLSYAPKLPNQIAASRKESTREDVGFRRSQCRWKACATLFLKVLDLRGIKFGFERYSSANRGRWSVFGLPEDVVPDVGFQRSWCRQKYFATFFPKVLDLHGGELGFTRYDPTNRGYQSVFHARGSFSDRDSSLTEEALDDSRVARFGQTSPNSGKCAPGPVLRFFEYSRPLLGRPYSVRAISFYVPTPEKISRLPMLVFDDLGVPRKLAIPSSLKFRTCEKSSLGPGDMVPQIEVAGVFLHAERPFPDRDSGQIEEALGDPRVARCS</sequence>
<name>A0A2N9FSE7_FAGSY</name>
<reference evidence="1" key="1">
    <citation type="submission" date="2018-02" db="EMBL/GenBank/DDBJ databases">
        <authorList>
            <person name="Cohen D.B."/>
            <person name="Kent A.D."/>
        </authorList>
    </citation>
    <scope>NUCLEOTIDE SEQUENCE</scope>
</reference>
<accession>A0A2N9FSE7</accession>
<dbReference type="EMBL" id="OIVN01001114">
    <property type="protein sequence ID" value="SPC90065.1"/>
    <property type="molecule type" value="Genomic_DNA"/>
</dbReference>
<proteinExistence type="predicted"/>
<gene>
    <name evidence="1" type="ORF">FSB_LOCUS17947</name>
</gene>
<organism evidence="1">
    <name type="scientific">Fagus sylvatica</name>
    <name type="common">Beechnut</name>
    <dbReference type="NCBI Taxonomy" id="28930"/>
    <lineage>
        <taxon>Eukaryota</taxon>
        <taxon>Viridiplantae</taxon>
        <taxon>Streptophyta</taxon>
        <taxon>Embryophyta</taxon>
        <taxon>Tracheophyta</taxon>
        <taxon>Spermatophyta</taxon>
        <taxon>Magnoliopsida</taxon>
        <taxon>eudicotyledons</taxon>
        <taxon>Gunneridae</taxon>
        <taxon>Pentapetalae</taxon>
        <taxon>rosids</taxon>
        <taxon>fabids</taxon>
        <taxon>Fagales</taxon>
        <taxon>Fagaceae</taxon>
        <taxon>Fagus</taxon>
    </lineage>
</organism>
<dbReference type="AlphaFoldDB" id="A0A2N9FSE7"/>
<evidence type="ECO:0000313" key="1">
    <source>
        <dbReference type="EMBL" id="SPC90065.1"/>
    </source>
</evidence>
<protein>
    <submittedName>
        <fullName evidence="1">Uncharacterized protein</fullName>
    </submittedName>
</protein>